<evidence type="ECO:0000256" key="5">
    <source>
        <dbReference type="ARBA" id="ARBA00034923"/>
    </source>
</evidence>
<dbReference type="PANTHER" id="PTHR11070">
    <property type="entry name" value="UVRD / RECB / PCRA DNA HELICASE FAMILY MEMBER"/>
    <property type="match status" value="1"/>
</dbReference>
<name>A0A9E8N0K1_9FLAO</name>
<keyword evidence="2" id="KW-0378">Hydrolase</keyword>
<dbReference type="GO" id="GO:0005524">
    <property type="term" value="F:ATP binding"/>
    <property type="evidence" value="ECO:0007669"/>
    <property type="project" value="UniProtKB-KW"/>
</dbReference>
<accession>A0A9E8N0K1</accession>
<evidence type="ECO:0000256" key="3">
    <source>
        <dbReference type="ARBA" id="ARBA00022806"/>
    </source>
</evidence>
<reference evidence="7" key="1">
    <citation type="submission" date="2022-11" db="EMBL/GenBank/DDBJ databases">
        <title>Lacinutrix neustonica HL-RS19T sp. nov., isolated from the surface microlayer sample of brackish Lake Shihwa.</title>
        <authorList>
            <person name="Choi J.Y."/>
            <person name="Hwang C.Y."/>
        </authorList>
    </citation>
    <scope>NUCLEOTIDE SEQUENCE</scope>
    <source>
        <strain evidence="7">HL-RS19</strain>
    </source>
</reference>
<dbReference type="Gene3D" id="3.40.50.300">
    <property type="entry name" value="P-loop containing nucleotide triphosphate hydrolases"/>
    <property type="match status" value="1"/>
</dbReference>
<dbReference type="KEGG" id="lnu:N7U66_11860"/>
<organism evidence="7 8">
    <name type="scientific">Lacinutrix neustonica</name>
    <dbReference type="NCBI Taxonomy" id="2980107"/>
    <lineage>
        <taxon>Bacteria</taxon>
        <taxon>Pseudomonadati</taxon>
        <taxon>Bacteroidota</taxon>
        <taxon>Flavobacteriia</taxon>
        <taxon>Flavobacteriales</taxon>
        <taxon>Flavobacteriaceae</taxon>
        <taxon>Lacinutrix</taxon>
    </lineage>
</organism>
<dbReference type="AlphaFoldDB" id="A0A9E8N0K1"/>
<dbReference type="Proteomes" id="UP001164705">
    <property type="component" value="Chromosome"/>
</dbReference>
<evidence type="ECO:0000256" key="1">
    <source>
        <dbReference type="ARBA" id="ARBA00022741"/>
    </source>
</evidence>
<evidence type="ECO:0000259" key="6">
    <source>
        <dbReference type="Pfam" id="PF13361"/>
    </source>
</evidence>
<dbReference type="SUPFAM" id="SSF52540">
    <property type="entry name" value="P-loop containing nucleoside triphosphate hydrolases"/>
    <property type="match status" value="1"/>
</dbReference>
<dbReference type="GO" id="GO:0005829">
    <property type="term" value="C:cytosol"/>
    <property type="evidence" value="ECO:0007669"/>
    <property type="project" value="TreeGrafter"/>
</dbReference>
<dbReference type="InterPro" id="IPR000212">
    <property type="entry name" value="DNA_helicase_UvrD/REP"/>
</dbReference>
<dbReference type="PANTHER" id="PTHR11070:SF2">
    <property type="entry name" value="ATP-DEPENDENT DNA HELICASE SRS2"/>
    <property type="match status" value="1"/>
</dbReference>
<dbReference type="GO" id="GO:0016787">
    <property type="term" value="F:hydrolase activity"/>
    <property type="evidence" value="ECO:0007669"/>
    <property type="project" value="UniProtKB-KW"/>
</dbReference>
<feature type="domain" description="UvrD-like helicase C-terminal" evidence="6">
    <location>
        <begin position="11"/>
        <end position="122"/>
    </location>
</feature>
<sequence length="266" mass="30636">MSSFLEYFETKKDTLSIVSPKEQEAVQIMTIHKSKGLEFPVVIFPYADINVYEDIEPKEWLPINPKQYQGFSYTLLNYNKDFEFYGAVGKEIYHRHQAELELDSLNLLYVVLTRPIEQLYVIGKKDLGSKTNPSTKSYSSLLIEYLKEAGEWEDTKTMYSFGSKERTEKPKTITTLETLEQTAFISTSKASHNISIITNSGYLWDTQQEQALEKGNLVHDLMEHIKTEKDVDKAISHFLSTGIINEEQASILGILILEIIRHPRLK</sequence>
<keyword evidence="4" id="KW-0067">ATP-binding</keyword>
<evidence type="ECO:0000256" key="4">
    <source>
        <dbReference type="ARBA" id="ARBA00022840"/>
    </source>
</evidence>
<proteinExistence type="predicted"/>
<dbReference type="Pfam" id="PF13361">
    <property type="entry name" value="UvrD_C"/>
    <property type="match status" value="1"/>
</dbReference>
<dbReference type="InterPro" id="IPR027417">
    <property type="entry name" value="P-loop_NTPase"/>
</dbReference>
<evidence type="ECO:0000313" key="7">
    <source>
        <dbReference type="EMBL" id="WAC03882.1"/>
    </source>
</evidence>
<dbReference type="InterPro" id="IPR014017">
    <property type="entry name" value="DNA_helicase_UvrD-like_C"/>
</dbReference>
<dbReference type="GO" id="GO:0003677">
    <property type="term" value="F:DNA binding"/>
    <property type="evidence" value="ECO:0007669"/>
    <property type="project" value="InterPro"/>
</dbReference>
<dbReference type="EMBL" id="CP113088">
    <property type="protein sequence ID" value="WAC03882.1"/>
    <property type="molecule type" value="Genomic_DNA"/>
</dbReference>
<keyword evidence="1" id="KW-0547">Nucleotide-binding</keyword>
<keyword evidence="8" id="KW-1185">Reference proteome</keyword>
<evidence type="ECO:0000256" key="2">
    <source>
        <dbReference type="ARBA" id="ARBA00022801"/>
    </source>
</evidence>
<gene>
    <name evidence="7" type="ORF">N7U66_11860</name>
</gene>
<dbReference type="GO" id="GO:0043138">
    <property type="term" value="F:3'-5' DNA helicase activity"/>
    <property type="evidence" value="ECO:0007669"/>
    <property type="project" value="TreeGrafter"/>
</dbReference>
<dbReference type="RefSeq" id="WP_267678522.1">
    <property type="nucleotide sequence ID" value="NZ_CP113088.1"/>
</dbReference>
<dbReference type="GO" id="GO:0000725">
    <property type="term" value="P:recombinational repair"/>
    <property type="evidence" value="ECO:0007669"/>
    <property type="project" value="TreeGrafter"/>
</dbReference>
<keyword evidence="3" id="KW-0347">Helicase</keyword>
<evidence type="ECO:0000313" key="8">
    <source>
        <dbReference type="Proteomes" id="UP001164705"/>
    </source>
</evidence>
<protein>
    <recommendedName>
        <fullName evidence="5">DNA 3'-5' helicase II</fullName>
    </recommendedName>
</protein>